<dbReference type="KEGG" id="bmeg:BG04_162"/>
<dbReference type="InterPro" id="IPR051534">
    <property type="entry name" value="CBASS_pafABC_assoc_protein"/>
</dbReference>
<evidence type="ECO:0000313" key="4">
    <source>
        <dbReference type="Proteomes" id="UP000031829"/>
    </source>
</evidence>
<dbReference type="PIRSF" id="PIRSF016838">
    <property type="entry name" value="PafC"/>
    <property type="match status" value="1"/>
</dbReference>
<organism evidence="3 4">
    <name type="scientific">Priestia megaterium (strain ATCC 14581 / DSM 32 / CCUG 1817 / JCM 2506 / NBRC 15308 / NCIMB 9376 / NCTC 10342 / NRRL B-14308 / VKM B-512 / Ford 19)</name>
    <name type="common">Bacillus megaterium</name>
    <dbReference type="NCBI Taxonomy" id="1348623"/>
    <lineage>
        <taxon>Bacteria</taxon>
        <taxon>Bacillati</taxon>
        <taxon>Bacillota</taxon>
        <taxon>Bacilli</taxon>
        <taxon>Bacillales</taxon>
        <taxon>Bacillaceae</taxon>
        <taxon>Priestia</taxon>
    </lineage>
</organism>
<reference evidence="3 4" key="1">
    <citation type="journal article" date="2015" name="Genome Announc.">
        <title>Complete genome sequences for 35 biothreat assay-relevant bacillus species.</title>
        <authorList>
            <person name="Johnson S.L."/>
            <person name="Daligault H.E."/>
            <person name="Davenport K.W."/>
            <person name="Jaissle J."/>
            <person name="Frey K.G."/>
            <person name="Ladner J.T."/>
            <person name="Broomall S.M."/>
            <person name="Bishop-Lilly K.A."/>
            <person name="Bruce D.C."/>
            <person name="Gibbons H.S."/>
            <person name="Coyne S.R."/>
            <person name="Lo C.C."/>
            <person name="Meincke L."/>
            <person name="Munk A.C."/>
            <person name="Koroleva G.I."/>
            <person name="Rosenzweig C.N."/>
            <person name="Palacios G.F."/>
            <person name="Redden C.L."/>
            <person name="Minogue T.D."/>
            <person name="Chain P.S."/>
        </authorList>
    </citation>
    <scope>NUCLEOTIDE SEQUENCE [LARGE SCALE GENOMIC DNA]</scope>
    <source>
        <strain evidence="4">ATCC 14581 / DSM 32 / JCM 2506 / NBRC 15308 / NCIMB 9376 / NCTC 10342 / NRRL B-14308 / VKM B-512</strain>
    </source>
</reference>
<dbReference type="SUPFAM" id="SSF46785">
    <property type="entry name" value="Winged helix' DNA-binding domain"/>
    <property type="match status" value="1"/>
</dbReference>
<dbReference type="InterPro" id="IPR028349">
    <property type="entry name" value="PafC-like"/>
</dbReference>
<dbReference type="HOGENOM" id="CLU_041141_5_2_9"/>
<dbReference type="InterPro" id="IPR026881">
    <property type="entry name" value="WYL_dom"/>
</dbReference>
<dbReference type="PANTHER" id="PTHR34580:SF9">
    <property type="entry name" value="SLL5097 PROTEIN"/>
    <property type="match status" value="1"/>
</dbReference>
<evidence type="ECO:0000259" key="1">
    <source>
        <dbReference type="Pfam" id="PF08279"/>
    </source>
</evidence>
<sequence length="319" mass="37062">MAKSRRLVDMLMFINTKRTFTAKELAEEFGLSVRTVQRYLLDLSELGLPLYSEKGRSGGYRVLKNRILPPILFTEEEAISIFFAYQALQYYHDLPFDAEIHAALQKFYVYLSEETKKKADKMSAHIAFWNPKRNLDTPYLKALLEASLAGKYIEFLYDSKEGQTRKEVKPLGIYAHNGLWYCPAYSYNKQKVLLFRADRIRSLKVLEKDKNMSLTLKEWLETEPVNSQPILLKVTLTHEGVRQCKSVPWLENHVKVARDGNGYIDTITDGNELNYMASFFYTLGAHAFIEEPQELIKKICCHAEETLRRYKNEVGTKDE</sequence>
<dbReference type="InterPro" id="IPR036390">
    <property type="entry name" value="WH_DNA-bd_sf"/>
</dbReference>
<dbReference type="InterPro" id="IPR036388">
    <property type="entry name" value="WH-like_DNA-bd_sf"/>
</dbReference>
<dbReference type="Gene3D" id="1.10.10.10">
    <property type="entry name" value="Winged helix-like DNA-binding domain superfamily/Winged helix DNA-binding domain"/>
    <property type="match status" value="1"/>
</dbReference>
<dbReference type="GeneID" id="93643680"/>
<dbReference type="PROSITE" id="PS52050">
    <property type="entry name" value="WYL"/>
    <property type="match status" value="1"/>
</dbReference>
<dbReference type="Pfam" id="PF13280">
    <property type="entry name" value="WYL"/>
    <property type="match status" value="1"/>
</dbReference>
<gene>
    <name evidence="3" type="ORF">BG04_162</name>
</gene>
<proteinExistence type="predicted"/>
<dbReference type="AlphaFoldDB" id="A0A0B6AF87"/>
<dbReference type="Pfam" id="PF08279">
    <property type="entry name" value="HTH_11"/>
    <property type="match status" value="1"/>
</dbReference>
<dbReference type="RefSeq" id="WP_034650529.1">
    <property type="nucleotide sequence ID" value="NZ_BCVB01000006.1"/>
</dbReference>
<evidence type="ECO:0000313" key="3">
    <source>
        <dbReference type="EMBL" id="AJI22191.1"/>
    </source>
</evidence>
<dbReference type="EMBL" id="CP009920">
    <property type="protein sequence ID" value="AJI22191.1"/>
    <property type="molecule type" value="Genomic_DNA"/>
</dbReference>
<feature type="domain" description="WYL" evidence="2">
    <location>
        <begin position="139"/>
        <end position="205"/>
    </location>
</feature>
<accession>A0A0B6AF87</accession>
<name>A0A0B6AF87_PRIM2</name>
<feature type="domain" description="Helix-turn-helix type 11" evidence="1">
    <location>
        <begin position="9"/>
        <end position="61"/>
    </location>
</feature>
<protein>
    <submittedName>
        <fullName evidence="3">DeoR-like helix-turn-helix domain protein</fullName>
    </submittedName>
</protein>
<dbReference type="PANTHER" id="PTHR34580">
    <property type="match status" value="1"/>
</dbReference>
<dbReference type="InterPro" id="IPR013196">
    <property type="entry name" value="HTH_11"/>
</dbReference>
<evidence type="ECO:0000259" key="2">
    <source>
        <dbReference type="Pfam" id="PF13280"/>
    </source>
</evidence>
<dbReference type="Proteomes" id="UP000031829">
    <property type="component" value="Chromosome"/>
</dbReference>